<name>A0AAV9QR11_9TELE</name>
<evidence type="ECO:0000313" key="3">
    <source>
        <dbReference type="Proteomes" id="UP001311232"/>
    </source>
</evidence>
<dbReference type="Proteomes" id="UP001311232">
    <property type="component" value="Unassembled WGS sequence"/>
</dbReference>
<accession>A0AAV9QR11</accession>
<proteinExistence type="predicted"/>
<organism evidence="2 3">
    <name type="scientific">Crenichthys baileyi</name>
    <name type="common">White River springfish</name>
    <dbReference type="NCBI Taxonomy" id="28760"/>
    <lineage>
        <taxon>Eukaryota</taxon>
        <taxon>Metazoa</taxon>
        <taxon>Chordata</taxon>
        <taxon>Craniata</taxon>
        <taxon>Vertebrata</taxon>
        <taxon>Euteleostomi</taxon>
        <taxon>Actinopterygii</taxon>
        <taxon>Neopterygii</taxon>
        <taxon>Teleostei</taxon>
        <taxon>Neoteleostei</taxon>
        <taxon>Acanthomorphata</taxon>
        <taxon>Ovalentaria</taxon>
        <taxon>Atherinomorphae</taxon>
        <taxon>Cyprinodontiformes</taxon>
        <taxon>Goodeidae</taxon>
        <taxon>Crenichthys</taxon>
    </lineage>
</organism>
<feature type="region of interest" description="Disordered" evidence="1">
    <location>
        <begin position="15"/>
        <end position="61"/>
    </location>
</feature>
<gene>
    <name evidence="2" type="ORF">CRENBAI_004813</name>
</gene>
<comment type="caution">
    <text evidence="2">The sequence shown here is derived from an EMBL/GenBank/DDBJ whole genome shotgun (WGS) entry which is preliminary data.</text>
</comment>
<keyword evidence="3" id="KW-1185">Reference proteome</keyword>
<evidence type="ECO:0000313" key="2">
    <source>
        <dbReference type="EMBL" id="KAK5598762.1"/>
    </source>
</evidence>
<protein>
    <submittedName>
        <fullName evidence="2">Uncharacterized protein</fullName>
    </submittedName>
</protein>
<dbReference type="EMBL" id="JAHHUM010003010">
    <property type="protein sequence ID" value="KAK5598762.1"/>
    <property type="molecule type" value="Genomic_DNA"/>
</dbReference>
<sequence length="61" mass="6807">MITWGELCSRFASWRSEDHNPPNQKKNLDYLPAGNPSELRRAEAVRPPTVLHHPASGSLVA</sequence>
<evidence type="ECO:0000256" key="1">
    <source>
        <dbReference type="SAM" id="MobiDB-lite"/>
    </source>
</evidence>
<dbReference type="AlphaFoldDB" id="A0AAV9QR11"/>
<reference evidence="2 3" key="1">
    <citation type="submission" date="2021-06" db="EMBL/GenBank/DDBJ databases">
        <authorList>
            <person name="Palmer J.M."/>
        </authorList>
    </citation>
    <scope>NUCLEOTIDE SEQUENCE [LARGE SCALE GENOMIC DNA]</scope>
    <source>
        <strain evidence="2 3">MEX-2019</strain>
        <tissue evidence="2">Muscle</tissue>
    </source>
</reference>